<dbReference type="Proteomes" id="UP000007801">
    <property type="component" value="Unassembled WGS sequence"/>
</dbReference>
<gene>
    <name evidence="5" type="primary">Dana\Obp19d-N</name>
    <name evidence="5" type="synonym">Dana\GF19417</name>
    <name evidence="5" type="synonym">dana_GLEANR_21458</name>
    <name evidence="5" type="synonym">DanaObp19d_N</name>
    <name evidence="5" type="synonym">Obp19d-N</name>
    <name evidence="5" type="ORF">GF19417</name>
</gene>
<dbReference type="GO" id="GO:0005615">
    <property type="term" value="C:extracellular space"/>
    <property type="evidence" value="ECO:0007669"/>
    <property type="project" value="TreeGrafter"/>
</dbReference>
<dbReference type="InterPro" id="IPR036728">
    <property type="entry name" value="PBP_GOBP_sf"/>
</dbReference>
<keyword evidence="1 4" id="KW-0732">Signal</keyword>
<dbReference type="AlphaFoldDB" id="B3MXM0"/>
<dbReference type="GO" id="GO:0005549">
    <property type="term" value="F:odorant binding"/>
    <property type="evidence" value="ECO:0007669"/>
    <property type="project" value="InterPro"/>
</dbReference>
<evidence type="ECO:0000256" key="1">
    <source>
        <dbReference type="ARBA" id="ARBA00022729"/>
    </source>
</evidence>
<dbReference type="OrthoDB" id="6595846at2759"/>
<dbReference type="EMBL" id="CH902630">
    <property type="protein sequence ID" value="EDV38485.2"/>
    <property type="molecule type" value="Genomic_DNA"/>
</dbReference>
<dbReference type="STRING" id="7217.B3MXM0"/>
<keyword evidence="6" id="KW-1185">Reference proteome</keyword>
<sequence>MPRLVSASSVLLLVLGCLVLGSGSASAKPHEEISEEHATKLGHECQAETGATDEDVEQMMKHEKAESHEAKCLRACVLKKLEMLDEAGKLARST</sequence>
<dbReference type="PANTHER" id="PTHR11857:SF42">
    <property type="entry name" value="GENERAL ODORANT-BINDING PROTEIN 19D-RELATED"/>
    <property type="match status" value="1"/>
</dbReference>
<dbReference type="HOGENOM" id="CLU_2160944_0_0_1"/>
<reference evidence="5 6" key="1">
    <citation type="journal article" date="2007" name="Nature">
        <title>Evolution of genes and genomes on the Drosophila phylogeny.</title>
        <authorList>
            <consortium name="Drosophila 12 Genomes Consortium"/>
            <person name="Clark A.G."/>
            <person name="Eisen M.B."/>
            <person name="Smith D.R."/>
            <person name="Bergman C.M."/>
            <person name="Oliver B."/>
            <person name="Markow T.A."/>
            <person name="Kaufman T.C."/>
            <person name="Kellis M."/>
            <person name="Gelbart W."/>
            <person name="Iyer V.N."/>
            <person name="Pollard D.A."/>
            <person name="Sackton T.B."/>
            <person name="Larracuente A.M."/>
            <person name="Singh N.D."/>
            <person name="Abad J.P."/>
            <person name="Abt D.N."/>
            <person name="Adryan B."/>
            <person name="Aguade M."/>
            <person name="Akashi H."/>
            <person name="Anderson W.W."/>
            <person name="Aquadro C.F."/>
            <person name="Ardell D.H."/>
            <person name="Arguello R."/>
            <person name="Artieri C.G."/>
            <person name="Barbash D.A."/>
            <person name="Barker D."/>
            <person name="Barsanti P."/>
            <person name="Batterham P."/>
            <person name="Batzoglou S."/>
            <person name="Begun D."/>
            <person name="Bhutkar A."/>
            <person name="Blanco E."/>
            <person name="Bosak S.A."/>
            <person name="Bradley R.K."/>
            <person name="Brand A.D."/>
            <person name="Brent M.R."/>
            <person name="Brooks A.N."/>
            <person name="Brown R.H."/>
            <person name="Butlin R.K."/>
            <person name="Caggese C."/>
            <person name="Calvi B.R."/>
            <person name="Bernardo de Carvalho A."/>
            <person name="Caspi A."/>
            <person name="Castrezana S."/>
            <person name="Celniker S.E."/>
            <person name="Chang J.L."/>
            <person name="Chapple C."/>
            <person name="Chatterji S."/>
            <person name="Chinwalla A."/>
            <person name="Civetta A."/>
            <person name="Clifton S.W."/>
            <person name="Comeron J.M."/>
            <person name="Costello J.C."/>
            <person name="Coyne J.A."/>
            <person name="Daub J."/>
            <person name="David R.G."/>
            <person name="Delcher A.L."/>
            <person name="Delehaunty K."/>
            <person name="Do C.B."/>
            <person name="Ebling H."/>
            <person name="Edwards K."/>
            <person name="Eickbush T."/>
            <person name="Evans J.D."/>
            <person name="Filipski A."/>
            <person name="Findeiss S."/>
            <person name="Freyhult E."/>
            <person name="Fulton L."/>
            <person name="Fulton R."/>
            <person name="Garcia A.C."/>
            <person name="Gardiner A."/>
            <person name="Garfield D.A."/>
            <person name="Garvin B.E."/>
            <person name="Gibson G."/>
            <person name="Gilbert D."/>
            <person name="Gnerre S."/>
            <person name="Godfrey J."/>
            <person name="Good R."/>
            <person name="Gotea V."/>
            <person name="Gravely B."/>
            <person name="Greenberg A.J."/>
            <person name="Griffiths-Jones S."/>
            <person name="Gross S."/>
            <person name="Guigo R."/>
            <person name="Gustafson E.A."/>
            <person name="Haerty W."/>
            <person name="Hahn M.W."/>
            <person name="Halligan D.L."/>
            <person name="Halpern A.L."/>
            <person name="Halter G.M."/>
            <person name="Han M.V."/>
            <person name="Heger A."/>
            <person name="Hillier L."/>
            <person name="Hinrichs A.S."/>
            <person name="Holmes I."/>
            <person name="Hoskins R.A."/>
            <person name="Hubisz M.J."/>
            <person name="Hultmark D."/>
            <person name="Huntley M.A."/>
            <person name="Jaffe D.B."/>
            <person name="Jagadeeshan S."/>
            <person name="Jeck W.R."/>
            <person name="Johnson J."/>
            <person name="Jones C.D."/>
            <person name="Jordan W.C."/>
            <person name="Karpen G.H."/>
            <person name="Kataoka E."/>
            <person name="Keightley P.D."/>
            <person name="Kheradpour P."/>
            <person name="Kirkness E.F."/>
            <person name="Koerich L.B."/>
            <person name="Kristiansen K."/>
            <person name="Kudrna D."/>
            <person name="Kulathinal R.J."/>
            <person name="Kumar S."/>
            <person name="Kwok R."/>
            <person name="Lander E."/>
            <person name="Langley C.H."/>
            <person name="Lapoint R."/>
            <person name="Lazzaro B.P."/>
            <person name="Lee S.J."/>
            <person name="Levesque L."/>
            <person name="Li R."/>
            <person name="Lin C.F."/>
            <person name="Lin M.F."/>
            <person name="Lindblad-Toh K."/>
            <person name="Llopart A."/>
            <person name="Long M."/>
            <person name="Low L."/>
            <person name="Lozovsky E."/>
            <person name="Lu J."/>
            <person name="Luo M."/>
            <person name="Machado C.A."/>
            <person name="Makalowski W."/>
            <person name="Marzo M."/>
            <person name="Matsuda M."/>
            <person name="Matzkin L."/>
            <person name="McAllister B."/>
            <person name="McBride C.S."/>
            <person name="McKernan B."/>
            <person name="McKernan K."/>
            <person name="Mendez-Lago M."/>
            <person name="Minx P."/>
            <person name="Mollenhauer M.U."/>
            <person name="Montooth K."/>
            <person name="Mount S.M."/>
            <person name="Mu X."/>
            <person name="Myers E."/>
            <person name="Negre B."/>
            <person name="Newfeld S."/>
            <person name="Nielsen R."/>
            <person name="Noor M.A."/>
            <person name="O'Grady P."/>
            <person name="Pachter L."/>
            <person name="Papaceit M."/>
            <person name="Parisi M.J."/>
            <person name="Parisi M."/>
            <person name="Parts L."/>
            <person name="Pedersen J.S."/>
            <person name="Pesole G."/>
            <person name="Phillippy A.M."/>
            <person name="Ponting C.P."/>
            <person name="Pop M."/>
            <person name="Porcelli D."/>
            <person name="Powell J.R."/>
            <person name="Prohaska S."/>
            <person name="Pruitt K."/>
            <person name="Puig M."/>
            <person name="Quesneville H."/>
            <person name="Ram K.R."/>
            <person name="Rand D."/>
            <person name="Rasmussen M.D."/>
            <person name="Reed L.K."/>
            <person name="Reenan R."/>
            <person name="Reily A."/>
            <person name="Remington K.A."/>
            <person name="Rieger T.T."/>
            <person name="Ritchie M.G."/>
            <person name="Robin C."/>
            <person name="Rogers Y.H."/>
            <person name="Rohde C."/>
            <person name="Rozas J."/>
            <person name="Rubenfield M.J."/>
            <person name="Ruiz A."/>
            <person name="Russo S."/>
            <person name="Salzberg S.L."/>
            <person name="Sanchez-Gracia A."/>
            <person name="Saranga D.J."/>
            <person name="Sato H."/>
            <person name="Schaeffer S.W."/>
            <person name="Schatz M.C."/>
            <person name="Schlenke T."/>
            <person name="Schwartz R."/>
            <person name="Segarra C."/>
            <person name="Singh R.S."/>
            <person name="Sirot L."/>
            <person name="Sirota M."/>
            <person name="Sisneros N.B."/>
            <person name="Smith C.D."/>
            <person name="Smith T.F."/>
            <person name="Spieth J."/>
            <person name="Stage D.E."/>
            <person name="Stark A."/>
            <person name="Stephan W."/>
            <person name="Strausberg R.L."/>
            <person name="Strempel S."/>
            <person name="Sturgill D."/>
            <person name="Sutton G."/>
            <person name="Sutton G.G."/>
            <person name="Tao W."/>
            <person name="Teichmann S."/>
            <person name="Tobari Y.N."/>
            <person name="Tomimura Y."/>
            <person name="Tsolas J.M."/>
            <person name="Valente V.L."/>
            <person name="Venter E."/>
            <person name="Venter J.C."/>
            <person name="Vicario S."/>
            <person name="Vieira F.G."/>
            <person name="Vilella A.J."/>
            <person name="Villasante A."/>
            <person name="Walenz B."/>
            <person name="Wang J."/>
            <person name="Wasserman M."/>
            <person name="Watts T."/>
            <person name="Wilson D."/>
            <person name="Wilson R.K."/>
            <person name="Wing R.A."/>
            <person name="Wolfner M.F."/>
            <person name="Wong A."/>
            <person name="Wong G.K."/>
            <person name="Wu C.I."/>
            <person name="Wu G."/>
            <person name="Yamamoto D."/>
            <person name="Yang H.P."/>
            <person name="Yang S.P."/>
            <person name="Yorke J.A."/>
            <person name="Yoshida K."/>
            <person name="Zdobnov E."/>
            <person name="Zhang P."/>
            <person name="Zhang Y."/>
            <person name="Zimin A.V."/>
            <person name="Baldwin J."/>
            <person name="Abdouelleil A."/>
            <person name="Abdulkadir J."/>
            <person name="Abebe A."/>
            <person name="Abera B."/>
            <person name="Abreu J."/>
            <person name="Acer S.C."/>
            <person name="Aftuck L."/>
            <person name="Alexander A."/>
            <person name="An P."/>
            <person name="Anderson E."/>
            <person name="Anderson S."/>
            <person name="Arachi H."/>
            <person name="Azer M."/>
            <person name="Bachantsang P."/>
            <person name="Barry A."/>
            <person name="Bayul T."/>
            <person name="Berlin A."/>
            <person name="Bessette D."/>
            <person name="Bloom T."/>
            <person name="Blye J."/>
            <person name="Boguslavskiy L."/>
            <person name="Bonnet C."/>
            <person name="Boukhgalter B."/>
            <person name="Bourzgui I."/>
            <person name="Brown A."/>
            <person name="Cahill P."/>
            <person name="Channer S."/>
            <person name="Cheshatsang Y."/>
            <person name="Chuda L."/>
            <person name="Citroen M."/>
            <person name="Collymore A."/>
            <person name="Cooke P."/>
            <person name="Costello M."/>
            <person name="D'Aco K."/>
            <person name="Daza R."/>
            <person name="De Haan G."/>
            <person name="DeGray S."/>
            <person name="DeMaso C."/>
            <person name="Dhargay N."/>
            <person name="Dooley K."/>
            <person name="Dooley E."/>
            <person name="Doricent M."/>
            <person name="Dorje P."/>
            <person name="Dorjee K."/>
            <person name="Dupes A."/>
            <person name="Elong R."/>
            <person name="Falk J."/>
            <person name="Farina A."/>
            <person name="Faro S."/>
            <person name="Ferguson D."/>
            <person name="Fisher S."/>
            <person name="Foley C.D."/>
            <person name="Franke A."/>
            <person name="Friedrich D."/>
            <person name="Gadbois L."/>
            <person name="Gearin G."/>
            <person name="Gearin C.R."/>
            <person name="Giannoukos G."/>
            <person name="Goode T."/>
            <person name="Graham J."/>
            <person name="Grandbois E."/>
            <person name="Grewal S."/>
            <person name="Gyaltsen K."/>
            <person name="Hafez N."/>
            <person name="Hagos B."/>
            <person name="Hall J."/>
            <person name="Henson C."/>
            <person name="Hollinger A."/>
            <person name="Honan T."/>
            <person name="Huard M.D."/>
            <person name="Hughes L."/>
            <person name="Hurhula B."/>
            <person name="Husby M.E."/>
            <person name="Kamat A."/>
            <person name="Kanga B."/>
            <person name="Kashin S."/>
            <person name="Khazanovich D."/>
            <person name="Kisner P."/>
            <person name="Lance K."/>
            <person name="Lara M."/>
            <person name="Lee W."/>
            <person name="Lennon N."/>
            <person name="Letendre F."/>
            <person name="LeVine R."/>
            <person name="Lipovsky A."/>
            <person name="Liu X."/>
            <person name="Liu J."/>
            <person name="Liu S."/>
            <person name="Lokyitsang T."/>
            <person name="Lokyitsang Y."/>
            <person name="Lubonja R."/>
            <person name="Lui A."/>
            <person name="MacDonald P."/>
            <person name="Magnisalis V."/>
            <person name="Maru K."/>
            <person name="Matthews C."/>
            <person name="McCusker W."/>
            <person name="McDonough S."/>
            <person name="Mehta T."/>
            <person name="Meldrim J."/>
            <person name="Meneus L."/>
            <person name="Mihai O."/>
            <person name="Mihalev A."/>
            <person name="Mihova T."/>
            <person name="Mittelman R."/>
            <person name="Mlenga V."/>
            <person name="Montmayeur A."/>
            <person name="Mulrain L."/>
            <person name="Navidi A."/>
            <person name="Naylor J."/>
            <person name="Negash T."/>
            <person name="Nguyen T."/>
            <person name="Nguyen N."/>
            <person name="Nicol R."/>
            <person name="Norbu C."/>
            <person name="Norbu N."/>
            <person name="Novod N."/>
            <person name="O'Neill B."/>
            <person name="Osman S."/>
            <person name="Markiewicz E."/>
            <person name="Oyono O.L."/>
            <person name="Patti C."/>
            <person name="Phunkhang P."/>
            <person name="Pierre F."/>
            <person name="Priest M."/>
            <person name="Raghuraman S."/>
            <person name="Rege F."/>
            <person name="Reyes R."/>
            <person name="Rise C."/>
            <person name="Rogov P."/>
            <person name="Ross K."/>
            <person name="Ryan E."/>
            <person name="Settipalli S."/>
            <person name="Shea T."/>
            <person name="Sherpa N."/>
            <person name="Shi L."/>
            <person name="Shih D."/>
            <person name="Sparrow T."/>
            <person name="Spaulding J."/>
            <person name="Stalker J."/>
            <person name="Stange-Thomann N."/>
            <person name="Stavropoulos S."/>
            <person name="Stone C."/>
            <person name="Strader C."/>
            <person name="Tesfaye S."/>
            <person name="Thomson T."/>
            <person name="Thoulutsang Y."/>
            <person name="Thoulutsang D."/>
            <person name="Topham K."/>
            <person name="Topping I."/>
            <person name="Tsamla T."/>
            <person name="Vassiliev H."/>
            <person name="Vo A."/>
            <person name="Wangchuk T."/>
            <person name="Wangdi T."/>
            <person name="Weiand M."/>
            <person name="Wilkinson J."/>
            <person name="Wilson A."/>
            <person name="Yadav S."/>
            <person name="Young G."/>
            <person name="Yu Q."/>
            <person name="Zembek L."/>
            <person name="Zhong D."/>
            <person name="Zimmer A."/>
            <person name="Zwirko Z."/>
            <person name="Jaffe D.B."/>
            <person name="Alvarez P."/>
            <person name="Brockman W."/>
            <person name="Butler J."/>
            <person name="Chin C."/>
            <person name="Gnerre S."/>
            <person name="Grabherr M."/>
            <person name="Kleber M."/>
            <person name="Mauceli E."/>
            <person name="MacCallum I."/>
        </authorList>
    </citation>
    <scope>NUCLEOTIDE SEQUENCE [LARGE SCALE GENOMIC DNA]</scope>
    <source>
        <strain evidence="6">Tucson 14024-0371.13</strain>
    </source>
</reference>
<evidence type="ECO:0000256" key="2">
    <source>
        <dbReference type="ARBA" id="ARBA00023157"/>
    </source>
</evidence>
<organism evidence="5 6">
    <name type="scientific">Drosophila ananassae</name>
    <name type="common">Fruit fly</name>
    <dbReference type="NCBI Taxonomy" id="7217"/>
    <lineage>
        <taxon>Eukaryota</taxon>
        <taxon>Metazoa</taxon>
        <taxon>Ecdysozoa</taxon>
        <taxon>Arthropoda</taxon>
        <taxon>Hexapoda</taxon>
        <taxon>Insecta</taxon>
        <taxon>Pterygota</taxon>
        <taxon>Neoptera</taxon>
        <taxon>Endopterygota</taxon>
        <taxon>Diptera</taxon>
        <taxon>Brachycera</taxon>
        <taxon>Muscomorpha</taxon>
        <taxon>Ephydroidea</taxon>
        <taxon>Drosophilidae</taxon>
        <taxon>Drosophila</taxon>
        <taxon>Sophophora</taxon>
    </lineage>
</organism>
<dbReference type="InParanoid" id="B3MXM0"/>
<evidence type="ECO:0000313" key="6">
    <source>
        <dbReference type="Proteomes" id="UP000007801"/>
    </source>
</evidence>
<accession>B3MXM0</accession>
<feature type="non-terminal residue" evidence="5">
    <location>
        <position position="94"/>
    </location>
</feature>
<proteinExistence type="predicted"/>
<evidence type="ECO:0000256" key="4">
    <source>
        <dbReference type="SAM" id="SignalP"/>
    </source>
</evidence>
<dbReference type="Gene3D" id="1.10.238.20">
    <property type="entry name" value="Pheromone/general odorant binding protein domain"/>
    <property type="match status" value="1"/>
</dbReference>
<protein>
    <submittedName>
        <fullName evidence="5">Odorant-binding protein 19d-N</fullName>
    </submittedName>
</protein>
<dbReference type="PANTHER" id="PTHR11857">
    <property type="entry name" value="ODORANT BINDING PROTEIN-RELATED"/>
    <property type="match status" value="1"/>
</dbReference>
<dbReference type="GO" id="GO:0007608">
    <property type="term" value="P:sensory perception of smell"/>
    <property type="evidence" value="ECO:0007669"/>
    <property type="project" value="TreeGrafter"/>
</dbReference>
<dbReference type="FunCoup" id="B3MXM0">
    <property type="interactions" value="78"/>
</dbReference>
<dbReference type="SUPFAM" id="SSF47565">
    <property type="entry name" value="Insect pheromone/odorant-binding proteins"/>
    <property type="match status" value="1"/>
</dbReference>
<keyword evidence="2" id="KW-1015">Disulfide bond</keyword>
<feature type="chain" id="PRO_5006455008" evidence="4">
    <location>
        <begin position="28"/>
        <end position="94"/>
    </location>
</feature>
<dbReference type="CDD" id="cd23992">
    <property type="entry name" value="PBP_GOBP"/>
    <property type="match status" value="1"/>
</dbReference>
<evidence type="ECO:0000256" key="3">
    <source>
        <dbReference type="SAM" id="MobiDB-lite"/>
    </source>
</evidence>
<evidence type="ECO:0000313" key="5">
    <source>
        <dbReference type="EMBL" id="EDV38485.2"/>
    </source>
</evidence>
<feature type="signal peptide" evidence="4">
    <location>
        <begin position="1"/>
        <end position="27"/>
    </location>
</feature>
<dbReference type="PROSITE" id="PS51257">
    <property type="entry name" value="PROKAR_LIPOPROTEIN"/>
    <property type="match status" value="1"/>
</dbReference>
<feature type="compositionally biased region" description="Basic and acidic residues" evidence="3">
    <location>
        <begin position="28"/>
        <end position="45"/>
    </location>
</feature>
<feature type="region of interest" description="Disordered" evidence="3">
    <location>
        <begin position="24"/>
        <end position="45"/>
    </location>
</feature>
<dbReference type="InterPro" id="IPR006170">
    <property type="entry name" value="PBP/GOBP"/>
</dbReference>
<name>B3MXM0_DROAN</name>
<dbReference type="Pfam" id="PF01395">
    <property type="entry name" value="PBP_GOBP"/>
    <property type="match status" value="1"/>
</dbReference>